<comment type="caution">
    <text evidence="2">The sequence shown here is derived from an EMBL/GenBank/DDBJ whole genome shotgun (WGS) entry which is preliminary data.</text>
</comment>
<evidence type="ECO:0000256" key="1">
    <source>
        <dbReference type="SAM" id="MobiDB-lite"/>
    </source>
</evidence>
<name>A0ABP8W4G1_9ACTN</name>
<accession>A0ABP8W4G1</accession>
<dbReference type="Gene3D" id="3.10.150.10">
    <property type="entry name" value="DNA Polymerase III, subunit A, domain 2"/>
    <property type="match status" value="1"/>
</dbReference>
<sequence length="205" mass="22280">MAPVLKTIGKDAMLPVLCHARLEVAGSHALLTATDRFAASLSRVRFDHDDARAAVTVHVHRDALTRVLAVFRRPRGRVDPELAVTVTHGRVRFEGMGLAVDVETAGFANFPDVRSLFRQALDTGPAFGGPMRVDFARLAEFRIAHTRNLTTTVAQVPGGPGKPYVVRMGDDYLGLLMPRRLPDTESTPASITDGWTDALTTKEPA</sequence>
<gene>
    <name evidence="2" type="ORF">GCM10023226_16650</name>
</gene>
<evidence type="ECO:0000313" key="2">
    <source>
        <dbReference type="EMBL" id="GAA4680130.1"/>
    </source>
</evidence>
<organism evidence="2 3">
    <name type="scientific">Nocardioides nanhaiensis</name>
    <dbReference type="NCBI Taxonomy" id="1476871"/>
    <lineage>
        <taxon>Bacteria</taxon>
        <taxon>Bacillati</taxon>
        <taxon>Actinomycetota</taxon>
        <taxon>Actinomycetes</taxon>
        <taxon>Propionibacteriales</taxon>
        <taxon>Nocardioidaceae</taxon>
        <taxon>Nocardioides</taxon>
    </lineage>
</organism>
<dbReference type="Proteomes" id="UP001500621">
    <property type="component" value="Unassembled WGS sequence"/>
</dbReference>
<protein>
    <recommendedName>
        <fullName evidence="4">DNA polymerase III beta sliding clamp central domain-containing protein</fullName>
    </recommendedName>
</protein>
<keyword evidence="3" id="KW-1185">Reference proteome</keyword>
<feature type="region of interest" description="Disordered" evidence="1">
    <location>
        <begin position="183"/>
        <end position="205"/>
    </location>
</feature>
<dbReference type="EMBL" id="BAABIM010000002">
    <property type="protein sequence ID" value="GAA4680130.1"/>
    <property type="molecule type" value="Genomic_DNA"/>
</dbReference>
<proteinExistence type="predicted"/>
<evidence type="ECO:0000313" key="3">
    <source>
        <dbReference type="Proteomes" id="UP001500621"/>
    </source>
</evidence>
<evidence type="ECO:0008006" key="4">
    <source>
        <dbReference type="Google" id="ProtNLM"/>
    </source>
</evidence>
<reference evidence="3" key="1">
    <citation type="journal article" date="2019" name="Int. J. Syst. Evol. Microbiol.">
        <title>The Global Catalogue of Microorganisms (GCM) 10K type strain sequencing project: providing services to taxonomists for standard genome sequencing and annotation.</title>
        <authorList>
            <consortium name="The Broad Institute Genomics Platform"/>
            <consortium name="The Broad Institute Genome Sequencing Center for Infectious Disease"/>
            <person name="Wu L."/>
            <person name="Ma J."/>
        </authorList>
    </citation>
    <scope>NUCLEOTIDE SEQUENCE [LARGE SCALE GENOMIC DNA]</scope>
    <source>
        <strain evidence="3">JCM 18127</strain>
    </source>
</reference>